<dbReference type="Gene3D" id="1.10.530.10">
    <property type="match status" value="1"/>
</dbReference>
<accession>A0A9X2KS35</accession>
<dbReference type="PANTHER" id="PTHR40572:SF1">
    <property type="entry name" value="PROTEIN BAX"/>
    <property type="match status" value="1"/>
</dbReference>
<comment type="caution">
    <text evidence="3">The sequence shown here is derived from an EMBL/GenBank/DDBJ whole genome shotgun (WGS) entry which is preliminary data.</text>
</comment>
<organism evidence="3 4">
    <name type="scientific">Gilvimarinus xylanilyticus</name>
    <dbReference type="NCBI Taxonomy" id="2944139"/>
    <lineage>
        <taxon>Bacteria</taxon>
        <taxon>Pseudomonadati</taxon>
        <taxon>Pseudomonadota</taxon>
        <taxon>Gammaproteobacteria</taxon>
        <taxon>Cellvibrionales</taxon>
        <taxon>Cellvibrionaceae</taxon>
        <taxon>Gilvimarinus</taxon>
    </lineage>
</organism>
<dbReference type="PROSITE" id="PS51257">
    <property type="entry name" value="PROKAR_LIPOPROTEIN"/>
    <property type="match status" value="1"/>
</dbReference>
<feature type="signal peptide" evidence="1">
    <location>
        <begin position="1"/>
        <end position="20"/>
    </location>
</feature>
<evidence type="ECO:0000259" key="2">
    <source>
        <dbReference type="Pfam" id="PF01832"/>
    </source>
</evidence>
<sequence>MSPKTLIFFSLLIACPVSLATPSLEAVTGGEIRAEQRIVDSYQTIVELFTTLGYTRDTWRKGERQVPRIYLADVPQRWSTKTSQKITVALKKALFFRLLGPLVLRSNELIQQDRDKLFALRQSQSLSLPQRQWLTELAQGYRVSRAPGEPLTATIAPLLKRVDTLPPSLVLAQAAEESGWGTSHFTFAGNALFGQWTWSGKGITPNQQRSEKGDYKIATFESPLQSVRAHALNLNTHDAYREFRTLRAEYRARGQALDGMTAAATLSRYSERGADYVKTLHSIISYNKLQSVDKAHLSSGRALVLIPEENKR</sequence>
<gene>
    <name evidence="3" type="ORF">M6D89_00700</name>
</gene>
<evidence type="ECO:0000313" key="4">
    <source>
        <dbReference type="Proteomes" id="UP001139319"/>
    </source>
</evidence>
<reference evidence="3" key="2">
    <citation type="submission" date="2023-01" db="EMBL/GenBank/DDBJ databases">
        <title>Gilvimarinus xylanilyticus HB14 isolated from Caulerpa lentillifera aquaculture base in Hainan, China.</title>
        <authorList>
            <person name="Zhang Y.-J."/>
        </authorList>
    </citation>
    <scope>NUCLEOTIDE SEQUENCE</scope>
    <source>
        <strain evidence="3">HB14</strain>
    </source>
</reference>
<evidence type="ECO:0000256" key="1">
    <source>
        <dbReference type="SAM" id="SignalP"/>
    </source>
</evidence>
<evidence type="ECO:0000313" key="3">
    <source>
        <dbReference type="EMBL" id="MCP8897809.1"/>
    </source>
</evidence>
<dbReference type="Pfam" id="PF01832">
    <property type="entry name" value="Glucosaminidase"/>
    <property type="match status" value="1"/>
</dbReference>
<protein>
    <submittedName>
        <fullName evidence="3">Glucosaminidase domain-containing protein</fullName>
    </submittedName>
</protein>
<proteinExistence type="predicted"/>
<feature type="domain" description="Mannosyl-glycoprotein endo-beta-N-acetylglucosamidase-like" evidence="2">
    <location>
        <begin position="164"/>
        <end position="288"/>
    </location>
</feature>
<dbReference type="AlphaFoldDB" id="A0A9X2KS35"/>
<dbReference type="PANTHER" id="PTHR40572">
    <property type="entry name" value="PROTEIN BAX"/>
    <property type="match status" value="1"/>
</dbReference>
<dbReference type="GO" id="GO:0004040">
    <property type="term" value="F:amidase activity"/>
    <property type="evidence" value="ECO:0007669"/>
    <property type="project" value="InterPro"/>
</dbReference>
<keyword evidence="4" id="KW-1185">Reference proteome</keyword>
<dbReference type="RefSeq" id="WP_253966108.1">
    <property type="nucleotide sequence ID" value="NZ_JAMFTH010000001.1"/>
</dbReference>
<name>A0A9X2KS35_9GAMM</name>
<dbReference type="InterPro" id="IPR053195">
    <property type="entry name" value="Bax-like"/>
</dbReference>
<keyword evidence="1" id="KW-0732">Signal</keyword>
<dbReference type="InterPro" id="IPR002901">
    <property type="entry name" value="MGlyc_endo_b_GlcNAc-like_dom"/>
</dbReference>
<reference evidence="3" key="1">
    <citation type="submission" date="2022-05" db="EMBL/GenBank/DDBJ databases">
        <authorList>
            <person name="Sun H.-N."/>
        </authorList>
    </citation>
    <scope>NUCLEOTIDE SEQUENCE</scope>
    <source>
        <strain evidence="3">HB14</strain>
    </source>
</reference>
<dbReference type="EMBL" id="JAMFTH010000001">
    <property type="protein sequence ID" value="MCP8897809.1"/>
    <property type="molecule type" value="Genomic_DNA"/>
</dbReference>
<dbReference type="Proteomes" id="UP001139319">
    <property type="component" value="Unassembled WGS sequence"/>
</dbReference>
<feature type="chain" id="PRO_5040944712" evidence="1">
    <location>
        <begin position="21"/>
        <end position="312"/>
    </location>
</feature>